<comment type="function">
    <text evidence="2">Pyridoxal 5'-phosphate (PLP)-binding protein, which is involved in PLP homeostasis.</text>
</comment>
<dbReference type="InterPro" id="IPR001608">
    <property type="entry name" value="Ala_racemase_N"/>
</dbReference>
<feature type="region of interest" description="Disordered" evidence="4">
    <location>
        <begin position="1"/>
        <end position="29"/>
    </location>
</feature>
<dbReference type="Pfam" id="PF01168">
    <property type="entry name" value="Ala_racemase_N"/>
    <property type="match status" value="1"/>
</dbReference>
<reference evidence="6 7" key="1">
    <citation type="submission" date="2022-03" db="EMBL/GenBank/DDBJ databases">
        <title>Complete genome of Streptomyces rimosus ssp. rimosus R7 (=ATCC 10970).</title>
        <authorList>
            <person name="Beganovic S."/>
            <person name="Ruckert C."/>
            <person name="Busche T."/>
            <person name="Kalinowski J."/>
            <person name="Wittmann C."/>
        </authorList>
    </citation>
    <scope>NUCLEOTIDE SEQUENCE [LARGE SCALE GENOMIC DNA]</scope>
    <source>
        <strain evidence="6 7">R7</strain>
    </source>
</reference>
<evidence type="ECO:0000313" key="7">
    <source>
        <dbReference type="Proteomes" id="UP000829494"/>
    </source>
</evidence>
<evidence type="ECO:0000256" key="3">
    <source>
        <dbReference type="RuleBase" id="RU004514"/>
    </source>
</evidence>
<dbReference type="PANTHER" id="PTHR10146">
    <property type="entry name" value="PROLINE SYNTHETASE CO-TRANSCRIBED BACTERIAL HOMOLOG PROTEIN"/>
    <property type="match status" value="1"/>
</dbReference>
<dbReference type="CDD" id="cd00635">
    <property type="entry name" value="PLPDE_III_YBL036c_like"/>
    <property type="match status" value="1"/>
</dbReference>
<dbReference type="InterPro" id="IPR011078">
    <property type="entry name" value="PyrdxlP_homeostasis"/>
</dbReference>
<dbReference type="SUPFAM" id="SSF51419">
    <property type="entry name" value="PLP-binding barrel"/>
    <property type="match status" value="1"/>
</dbReference>
<dbReference type="Proteomes" id="UP000829494">
    <property type="component" value="Chromosome"/>
</dbReference>
<dbReference type="Gene3D" id="3.20.20.10">
    <property type="entry name" value="Alanine racemase"/>
    <property type="match status" value="1"/>
</dbReference>
<dbReference type="HAMAP" id="MF_02087">
    <property type="entry name" value="PLP_homeostasis"/>
    <property type="match status" value="1"/>
</dbReference>
<evidence type="ECO:0000259" key="5">
    <source>
        <dbReference type="Pfam" id="PF01168"/>
    </source>
</evidence>
<evidence type="ECO:0000256" key="4">
    <source>
        <dbReference type="SAM" id="MobiDB-lite"/>
    </source>
</evidence>
<evidence type="ECO:0000256" key="2">
    <source>
        <dbReference type="HAMAP-Rule" id="MF_02087"/>
    </source>
</evidence>
<dbReference type="PIRSF" id="PIRSF004848">
    <property type="entry name" value="YBL036c_PLPDEIII"/>
    <property type="match status" value="1"/>
</dbReference>
<proteinExistence type="inferred from homology"/>
<evidence type="ECO:0000313" key="6">
    <source>
        <dbReference type="EMBL" id="UNZ06560.1"/>
    </source>
</evidence>
<organism evidence="6 7">
    <name type="scientific">Streptomyces rimosus subsp. rimosus</name>
    <dbReference type="NCBI Taxonomy" id="132474"/>
    <lineage>
        <taxon>Bacteria</taxon>
        <taxon>Bacillati</taxon>
        <taxon>Actinomycetota</taxon>
        <taxon>Actinomycetes</taxon>
        <taxon>Kitasatosporales</taxon>
        <taxon>Streptomycetaceae</taxon>
        <taxon>Streptomyces</taxon>
    </lineage>
</organism>
<gene>
    <name evidence="6" type="ORF">SRIMR7_30850</name>
</gene>
<dbReference type="PANTHER" id="PTHR10146:SF14">
    <property type="entry name" value="PYRIDOXAL PHOSPHATE HOMEOSTASIS PROTEIN"/>
    <property type="match status" value="1"/>
</dbReference>
<dbReference type="InterPro" id="IPR029066">
    <property type="entry name" value="PLP-binding_barrel"/>
</dbReference>
<feature type="domain" description="Alanine racemase N-terminal" evidence="5">
    <location>
        <begin position="47"/>
        <end position="248"/>
    </location>
</feature>
<feature type="compositionally biased region" description="Basic and acidic residues" evidence="4">
    <location>
        <begin position="1"/>
        <end position="19"/>
    </location>
</feature>
<comment type="similarity">
    <text evidence="2 3">Belongs to the pyridoxal phosphate-binding protein YggS/PROSC family.</text>
</comment>
<evidence type="ECO:0000256" key="1">
    <source>
        <dbReference type="ARBA" id="ARBA00022898"/>
    </source>
</evidence>
<dbReference type="EMBL" id="CP094298">
    <property type="protein sequence ID" value="UNZ06560.1"/>
    <property type="molecule type" value="Genomic_DNA"/>
</dbReference>
<dbReference type="NCBIfam" id="TIGR00044">
    <property type="entry name" value="YggS family pyridoxal phosphate-dependent enzyme"/>
    <property type="match status" value="1"/>
</dbReference>
<dbReference type="RefSeq" id="WP_003984405.1">
    <property type="nucleotide sequence ID" value="NZ_CP043497.1"/>
</dbReference>
<keyword evidence="1 2" id="KW-0663">Pyridoxal phosphate</keyword>
<feature type="modified residue" description="N6-(pyridoxal phosphate)lysine" evidence="2">
    <location>
        <position position="63"/>
    </location>
</feature>
<keyword evidence="7" id="KW-1185">Reference proteome</keyword>
<dbReference type="GeneID" id="66854307"/>
<name>A0ABY3Z8C9_STRRM</name>
<protein>
    <recommendedName>
        <fullName evidence="2">Pyridoxal phosphate homeostasis protein</fullName>
        <shortName evidence="2">PLP homeostasis protein</shortName>
    </recommendedName>
</protein>
<accession>A0ABY3Z8C9</accession>
<sequence length="250" mass="26528">MTAERRAVGDPDAADRRATGEPGGTAEHGGIAERLAAVARRLGLACERAGVAPRDVRFVAVSKFHGTPALTAALEAGHRHYGESRVQEAQRKWPPLQERYPGTRLHLIGPLQTNKAAAAVGAFDVLHSLDRPRLAAALAAAMERTGRRPDCFVQVNTGDEPHKSGVPVAGVDAFVKECVGTYGLPVVGLMCIPPYGGDPRPHFRLLRALAAEHGLRELSMGMSADFETAVAEGATTVRVGEAVFGPRPRP</sequence>